<proteinExistence type="predicted"/>
<dbReference type="Proteomes" id="UP000069940">
    <property type="component" value="Unassembled WGS sequence"/>
</dbReference>
<keyword evidence="3" id="KW-1185">Reference proteome</keyword>
<reference evidence="2" key="2">
    <citation type="submission" date="2025-05" db="UniProtKB">
        <authorList>
            <consortium name="EnsemblMetazoa"/>
        </authorList>
    </citation>
    <scope>IDENTIFICATION</scope>
    <source>
        <strain evidence="2">Foshan</strain>
    </source>
</reference>
<protein>
    <submittedName>
        <fullName evidence="2">Uncharacterized protein</fullName>
    </submittedName>
</protein>
<dbReference type="RefSeq" id="XP_062714733.1">
    <property type="nucleotide sequence ID" value="XM_062858749.1"/>
</dbReference>
<feature type="compositionally biased region" description="Basic residues" evidence="1">
    <location>
        <begin position="242"/>
        <end position="255"/>
    </location>
</feature>
<organism evidence="2 3">
    <name type="scientific">Aedes albopictus</name>
    <name type="common">Asian tiger mosquito</name>
    <name type="synonym">Stegomyia albopicta</name>
    <dbReference type="NCBI Taxonomy" id="7160"/>
    <lineage>
        <taxon>Eukaryota</taxon>
        <taxon>Metazoa</taxon>
        <taxon>Ecdysozoa</taxon>
        <taxon>Arthropoda</taxon>
        <taxon>Hexapoda</taxon>
        <taxon>Insecta</taxon>
        <taxon>Pterygota</taxon>
        <taxon>Neoptera</taxon>
        <taxon>Endopterygota</taxon>
        <taxon>Diptera</taxon>
        <taxon>Nematocera</taxon>
        <taxon>Culicoidea</taxon>
        <taxon>Culicidae</taxon>
        <taxon>Culicinae</taxon>
        <taxon>Aedini</taxon>
        <taxon>Aedes</taxon>
        <taxon>Stegomyia</taxon>
    </lineage>
</organism>
<dbReference type="EnsemblMetazoa" id="AALFPA23_020919.R30878">
    <property type="protein sequence ID" value="AALFPA23_020919.P30878"/>
    <property type="gene ID" value="AALFPA23_020919"/>
</dbReference>
<sequence>MTRQRNAKPRNRRTASSLLEIEELEDGTKVKAELHPSMNECKGVIRCPALANRPDDDVKEKLNLQKILQSTRKGKRCIRPQLKVYEGAKRVIKCPAIRNKKEDVIPKHFEAQKVTPIIDSSKVTRPEHAATITIEVIWQCTNKAACGTCGKEHTGRCQGQPKCANLGGCPAWKQEIAIRRKAVTKGISIQAARAQHKKTNKDYLPLRRGTPAEPEEGVAGPSGIFPAPPKRRQWCREASRMTRQRKAKPRNRRKASSLLEIEIWKIEQR</sequence>
<name>A0ABM1ZR88_AEDAL</name>
<accession>A0ABM1ZR88</accession>
<evidence type="ECO:0000313" key="2">
    <source>
        <dbReference type="EnsemblMetazoa" id="AALFPA23_020919.P30878"/>
    </source>
</evidence>
<dbReference type="GeneID" id="134291244"/>
<evidence type="ECO:0000313" key="3">
    <source>
        <dbReference type="Proteomes" id="UP000069940"/>
    </source>
</evidence>
<feature type="region of interest" description="Disordered" evidence="1">
    <location>
        <begin position="204"/>
        <end position="255"/>
    </location>
</feature>
<evidence type="ECO:0000256" key="1">
    <source>
        <dbReference type="SAM" id="MobiDB-lite"/>
    </source>
</evidence>
<reference evidence="3" key="1">
    <citation type="journal article" date="2015" name="Proc. Natl. Acad. Sci. U.S.A.">
        <title>Genome sequence of the Asian Tiger mosquito, Aedes albopictus, reveals insights into its biology, genetics, and evolution.</title>
        <authorList>
            <person name="Chen X.G."/>
            <person name="Jiang X."/>
            <person name="Gu J."/>
            <person name="Xu M."/>
            <person name="Wu Y."/>
            <person name="Deng Y."/>
            <person name="Zhang C."/>
            <person name="Bonizzoni M."/>
            <person name="Dermauw W."/>
            <person name="Vontas J."/>
            <person name="Armbruster P."/>
            <person name="Huang X."/>
            <person name="Yang Y."/>
            <person name="Zhang H."/>
            <person name="He W."/>
            <person name="Peng H."/>
            <person name="Liu Y."/>
            <person name="Wu K."/>
            <person name="Chen J."/>
            <person name="Lirakis M."/>
            <person name="Topalis P."/>
            <person name="Van Leeuwen T."/>
            <person name="Hall A.B."/>
            <person name="Jiang X."/>
            <person name="Thorpe C."/>
            <person name="Mueller R.L."/>
            <person name="Sun C."/>
            <person name="Waterhouse R.M."/>
            <person name="Yan G."/>
            <person name="Tu Z.J."/>
            <person name="Fang X."/>
            <person name="James A.A."/>
        </authorList>
    </citation>
    <scope>NUCLEOTIDE SEQUENCE [LARGE SCALE GENOMIC DNA]</scope>
    <source>
        <strain evidence="3">Foshan</strain>
    </source>
</reference>